<feature type="domain" description="Cytochrome c" evidence="6">
    <location>
        <begin position="107"/>
        <end position="185"/>
    </location>
</feature>
<reference evidence="7" key="1">
    <citation type="submission" date="2013-08" db="EMBL/GenBank/DDBJ databases">
        <authorList>
            <person name="Mendez C."/>
            <person name="Richter M."/>
            <person name="Ferrer M."/>
            <person name="Sanchez J."/>
        </authorList>
    </citation>
    <scope>NUCLEOTIDE SEQUENCE</scope>
</reference>
<dbReference type="InterPro" id="IPR036909">
    <property type="entry name" value="Cyt_c-like_dom_sf"/>
</dbReference>
<evidence type="ECO:0000256" key="1">
    <source>
        <dbReference type="ARBA" id="ARBA00022448"/>
    </source>
</evidence>
<keyword evidence="2" id="KW-0349">Heme</keyword>
<keyword evidence="4" id="KW-0249">Electron transport</keyword>
<feature type="domain" description="Cytochrome c" evidence="6">
    <location>
        <begin position="13"/>
        <end position="94"/>
    </location>
</feature>
<evidence type="ECO:0000256" key="3">
    <source>
        <dbReference type="ARBA" id="ARBA00022723"/>
    </source>
</evidence>
<keyword evidence="1" id="KW-0813">Transport</keyword>
<evidence type="ECO:0000256" key="5">
    <source>
        <dbReference type="ARBA" id="ARBA00023004"/>
    </source>
</evidence>
<dbReference type="AlphaFoldDB" id="T0YF84"/>
<dbReference type="PANTHER" id="PTHR33751">
    <property type="entry name" value="CBB3-TYPE CYTOCHROME C OXIDASE SUBUNIT FIXP"/>
    <property type="match status" value="1"/>
</dbReference>
<gene>
    <name evidence="7" type="ORF">B1B_17995</name>
</gene>
<dbReference type="Pfam" id="PF00034">
    <property type="entry name" value="Cytochrom_C"/>
    <property type="match status" value="1"/>
</dbReference>
<dbReference type="InterPro" id="IPR050597">
    <property type="entry name" value="Cytochrome_c_Oxidase_Subunit"/>
</dbReference>
<feature type="non-terminal residue" evidence="7">
    <location>
        <position position="194"/>
    </location>
</feature>
<accession>T0YF84</accession>
<evidence type="ECO:0000259" key="6">
    <source>
        <dbReference type="PROSITE" id="PS51007"/>
    </source>
</evidence>
<evidence type="ECO:0000256" key="4">
    <source>
        <dbReference type="ARBA" id="ARBA00022982"/>
    </source>
</evidence>
<dbReference type="PANTHER" id="PTHR33751:SF9">
    <property type="entry name" value="CYTOCHROME C4"/>
    <property type="match status" value="1"/>
</dbReference>
<name>T0YF84_9ZZZZ</name>
<dbReference type="Gene3D" id="1.10.760.10">
    <property type="entry name" value="Cytochrome c-like domain"/>
    <property type="match status" value="2"/>
</dbReference>
<comment type="caution">
    <text evidence="7">The sequence shown here is derived from an EMBL/GenBank/DDBJ whole genome shotgun (WGS) entry which is preliminary data.</text>
</comment>
<dbReference type="PROSITE" id="PS51007">
    <property type="entry name" value="CYTC"/>
    <property type="match status" value="2"/>
</dbReference>
<evidence type="ECO:0000256" key="2">
    <source>
        <dbReference type="ARBA" id="ARBA00022617"/>
    </source>
</evidence>
<dbReference type="InterPro" id="IPR009056">
    <property type="entry name" value="Cyt_c-like_dom"/>
</dbReference>
<sequence>MGAHATVSARRLSEIAKGRMLTFTCIGCHGLRGIDVTYPFYNVPKVAGQNRQYLFNALMDYRKDLRNFPTMRAQAHSMSTRDLRDIAAYFASLRNRVRTRTPLFSRSKAKAGAKLITTCAACHGQHGTAVAPEFPDLAGQYPSYLVRALEEYQKGLRKNAIMNSMAANLTHRDMVDIANYFASQKGPLGQIPKR</sequence>
<dbReference type="GO" id="GO:0009055">
    <property type="term" value="F:electron transfer activity"/>
    <property type="evidence" value="ECO:0007669"/>
    <property type="project" value="InterPro"/>
</dbReference>
<dbReference type="EMBL" id="AUZY01012024">
    <property type="protein sequence ID" value="EQD31798.1"/>
    <property type="molecule type" value="Genomic_DNA"/>
</dbReference>
<keyword evidence="5" id="KW-0408">Iron</keyword>
<protein>
    <submittedName>
        <fullName evidence="7">Cytochrome c, class I</fullName>
    </submittedName>
</protein>
<dbReference type="GO" id="GO:0046872">
    <property type="term" value="F:metal ion binding"/>
    <property type="evidence" value="ECO:0007669"/>
    <property type="project" value="UniProtKB-KW"/>
</dbReference>
<organism evidence="7">
    <name type="scientific">mine drainage metagenome</name>
    <dbReference type="NCBI Taxonomy" id="410659"/>
    <lineage>
        <taxon>unclassified sequences</taxon>
        <taxon>metagenomes</taxon>
        <taxon>ecological metagenomes</taxon>
    </lineage>
</organism>
<dbReference type="SUPFAM" id="SSF46626">
    <property type="entry name" value="Cytochrome c"/>
    <property type="match status" value="2"/>
</dbReference>
<reference evidence="7" key="2">
    <citation type="journal article" date="2014" name="ISME J.">
        <title>Microbial stratification in low pH oxic and suboxic macroscopic growths along an acid mine drainage.</title>
        <authorList>
            <person name="Mendez-Garcia C."/>
            <person name="Mesa V."/>
            <person name="Sprenger R.R."/>
            <person name="Richter M."/>
            <person name="Diez M.S."/>
            <person name="Solano J."/>
            <person name="Bargiela R."/>
            <person name="Golyshina O.V."/>
            <person name="Manteca A."/>
            <person name="Ramos J.L."/>
            <person name="Gallego J.R."/>
            <person name="Llorente I."/>
            <person name="Martins Dos Santos V.A."/>
            <person name="Jensen O.N."/>
            <person name="Pelaez A.I."/>
            <person name="Sanchez J."/>
            <person name="Ferrer M."/>
        </authorList>
    </citation>
    <scope>NUCLEOTIDE SEQUENCE</scope>
</reference>
<proteinExistence type="predicted"/>
<evidence type="ECO:0000313" key="7">
    <source>
        <dbReference type="EMBL" id="EQD31798.1"/>
    </source>
</evidence>
<dbReference type="GO" id="GO:0020037">
    <property type="term" value="F:heme binding"/>
    <property type="evidence" value="ECO:0007669"/>
    <property type="project" value="InterPro"/>
</dbReference>
<keyword evidence="3" id="KW-0479">Metal-binding</keyword>